<accession>A0A2P2MWZ8</accession>
<proteinExistence type="predicted"/>
<protein>
    <submittedName>
        <fullName evidence="1">Putative GTP-binding protein YjiA</fullName>
    </submittedName>
</protein>
<evidence type="ECO:0000313" key="1">
    <source>
        <dbReference type="EMBL" id="MBX34740.1"/>
    </source>
</evidence>
<reference evidence="1" key="1">
    <citation type="submission" date="2018-02" db="EMBL/GenBank/DDBJ databases">
        <title>Rhizophora mucronata_Transcriptome.</title>
        <authorList>
            <person name="Meera S.P."/>
            <person name="Sreeshan A."/>
            <person name="Augustine A."/>
        </authorList>
    </citation>
    <scope>NUCLEOTIDE SEQUENCE</scope>
    <source>
        <tissue evidence="1">Leaf</tissue>
    </source>
</reference>
<name>A0A2P2MWZ8_RHIMU</name>
<dbReference type="AlphaFoldDB" id="A0A2P2MWZ8"/>
<sequence>MKITYLEFFLEGIANAEAQSGWETYTLDLSMIYSGKLANVHPLWNYVLNKYVMYTFQHYAWVRLPIDLSGLTCLLCVFLEQDIDKYKTFSMLPRDISQQIFNELVYSQRLNQCMVTLTLMVP</sequence>
<dbReference type="EMBL" id="GGEC01054256">
    <property type="protein sequence ID" value="MBX34740.1"/>
    <property type="molecule type" value="Transcribed_RNA"/>
</dbReference>
<organism evidence="1">
    <name type="scientific">Rhizophora mucronata</name>
    <name type="common">Asiatic mangrove</name>
    <dbReference type="NCBI Taxonomy" id="61149"/>
    <lineage>
        <taxon>Eukaryota</taxon>
        <taxon>Viridiplantae</taxon>
        <taxon>Streptophyta</taxon>
        <taxon>Embryophyta</taxon>
        <taxon>Tracheophyta</taxon>
        <taxon>Spermatophyta</taxon>
        <taxon>Magnoliopsida</taxon>
        <taxon>eudicotyledons</taxon>
        <taxon>Gunneridae</taxon>
        <taxon>Pentapetalae</taxon>
        <taxon>rosids</taxon>
        <taxon>fabids</taxon>
        <taxon>Malpighiales</taxon>
        <taxon>Rhizophoraceae</taxon>
        <taxon>Rhizophora</taxon>
    </lineage>
</organism>